<dbReference type="CDD" id="cd02440">
    <property type="entry name" value="AdoMet_MTases"/>
    <property type="match status" value="1"/>
</dbReference>
<dbReference type="PROSITE" id="PS50926">
    <property type="entry name" value="TRAM"/>
    <property type="match status" value="1"/>
</dbReference>
<dbReference type="InterPro" id="IPR010280">
    <property type="entry name" value="U5_MeTrfase_fam"/>
</dbReference>
<dbReference type="InterPro" id="IPR029063">
    <property type="entry name" value="SAM-dependent_MTases_sf"/>
</dbReference>
<evidence type="ECO:0000256" key="2">
    <source>
        <dbReference type="ARBA" id="ARBA00022679"/>
    </source>
</evidence>
<keyword evidence="2 4" id="KW-0808">Transferase</keyword>
<organism evidence="6 7">
    <name type="scientific">Phytoactinopolyspora alkaliphila</name>
    <dbReference type="NCBI Taxonomy" id="1783498"/>
    <lineage>
        <taxon>Bacteria</taxon>
        <taxon>Bacillati</taxon>
        <taxon>Actinomycetota</taxon>
        <taxon>Actinomycetes</taxon>
        <taxon>Jiangellales</taxon>
        <taxon>Jiangellaceae</taxon>
        <taxon>Phytoactinopolyspora</taxon>
    </lineage>
</organism>
<reference evidence="6 7" key="1">
    <citation type="submission" date="2020-02" db="EMBL/GenBank/DDBJ databases">
        <authorList>
            <person name="Li X.-J."/>
            <person name="Feng X.-M."/>
        </authorList>
    </citation>
    <scope>NUCLEOTIDE SEQUENCE [LARGE SCALE GENOMIC DNA]</scope>
    <source>
        <strain evidence="6 7">CGMCC 4.7225</strain>
    </source>
</reference>
<evidence type="ECO:0000313" key="6">
    <source>
        <dbReference type="EMBL" id="NED94104.1"/>
    </source>
</evidence>
<dbReference type="PANTHER" id="PTHR11061">
    <property type="entry name" value="RNA M5U METHYLTRANSFERASE"/>
    <property type="match status" value="1"/>
</dbReference>
<dbReference type="Pfam" id="PF05958">
    <property type="entry name" value="tRNA_U5-meth_tr"/>
    <property type="match status" value="1"/>
</dbReference>
<dbReference type="SUPFAM" id="SSF53335">
    <property type="entry name" value="S-adenosyl-L-methionine-dependent methyltransferases"/>
    <property type="match status" value="1"/>
</dbReference>
<dbReference type="Gene3D" id="3.40.50.150">
    <property type="entry name" value="Vaccinia Virus protein VP39"/>
    <property type="match status" value="1"/>
</dbReference>
<dbReference type="Gene3D" id="2.40.50.1070">
    <property type="match status" value="1"/>
</dbReference>
<evidence type="ECO:0000256" key="1">
    <source>
        <dbReference type="ARBA" id="ARBA00022603"/>
    </source>
</evidence>
<feature type="binding site" evidence="4">
    <location>
        <position position="302"/>
    </location>
    <ligand>
        <name>S-adenosyl-L-methionine</name>
        <dbReference type="ChEBI" id="CHEBI:59789"/>
    </ligand>
</feature>
<evidence type="ECO:0000256" key="4">
    <source>
        <dbReference type="PROSITE-ProRule" id="PRU01024"/>
    </source>
</evidence>
<keyword evidence="1 4" id="KW-0489">Methyltransferase</keyword>
<dbReference type="PANTHER" id="PTHR11061:SF30">
    <property type="entry name" value="TRNA (URACIL(54)-C(5))-METHYLTRANSFERASE"/>
    <property type="match status" value="1"/>
</dbReference>
<feature type="domain" description="TRAM" evidence="5">
    <location>
        <begin position="13"/>
        <end position="77"/>
    </location>
</feature>
<keyword evidence="7" id="KW-1185">Reference proteome</keyword>
<dbReference type="Gene3D" id="2.40.50.140">
    <property type="entry name" value="Nucleic acid-binding proteins"/>
    <property type="match status" value="1"/>
</dbReference>
<accession>A0A6N9YGL9</accession>
<evidence type="ECO:0000259" key="5">
    <source>
        <dbReference type="PROSITE" id="PS50926"/>
    </source>
</evidence>
<dbReference type="InterPro" id="IPR030391">
    <property type="entry name" value="MeTrfase_TrmA_CS"/>
</dbReference>
<dbReference type="PROSITE" id="PS01231">
    <property type="entry name" value="TRMA_2"/>
    <property type="match status" value="1"/>
</dbReference>
<gene>
    <name evidence="6" type="ORF">G1H11_02140</name>
</gene>
<dbReference type="SUPFAM" id="SSF50249">
    <property type="entry name" value="Nucleic acid-binding proteins"/>
    <property type="match status" value="1"/>
</dbReference>
<feature type="binding site" evidence="4">
    <location>
        <position position="273"/>
    </location>
    <ligand>
        <name>S-adenosyl-L-methionine</name>
        <dbReference type="ChEBI" id="CHEBI:59789"/>
    </ligand>
</feature>
<dbReference type="InterPro" id="IPR002792">
    <property type="entry name" value="TRAM_dom"/>
</dbReference>
<feature type="binding site" evidence="4">
    <location>
        <position position="326"/>
    </location>
    <ligand>
        <name>S-adenosyl-L-methionine</name>
        <dbReference type="ChEBI" id="CHEBI:59789"/>
    </ligand>
</feature>
<feature type="binding site" evidence="4">
    <location>
        <position position="370"/>
    </location>
    <ligand>
        <name>S-adenosyl-L-methionine</name>
        <dbReference type="ChEBI" id="CHEBI:59789"/>
    </ligand>
</feature>
<dbReference type="PROSITE" id="PS51687">
    <property type="entry name" value="SAM_MT_RNA_M5U"/>
    <property type="match status" value="1"/>
</dbReference>
<evidence type="ECO:0000256" key="3">
    <source>
        <dbReference type="ARBA" id="ARBA00022691"/>
    </source>
</evidence>
<dbReference type="EMBL" id="JAAGOB010000001">
    <property type="protein sequence ID" value="NED94104.1"/>
    <property type="molecule type" value="Genomic_DNA"/>
</dbReference>
<dbReference type="Proteomes" id="UP000469185">
    <property type="component" value="Unassembled WGS sequence"/>
</dbReference>
<dbReference type="AlphaFoldDB" id="A0A6N9YGL9"/>
<comment type="caution">
    <text evidence="6">The sequence shown here is derived from an EMBL/GenBank/DDBJ whole genome shotgun (WGS) entry which is preliminary data.</text>
</comment>
<evidence type="ECO:0000313" key="7">
    <source>
        <dbReference type="Proteomes" id="UP000469185"/>
    </source>
</evidence>
<sequence>MTTCTLVLSLDLSNISGVPAPVEITVEIDRAAHGGFGVGRHEGRVVFVRHSLPGERVRALVTDGADDARYWRADAVEVLSASPDRVTAPCRYARPGQCGGCDWQHASLPAQRRLKAGVVQEQLSRLAGIEWDVVVEPVPRHDDDQDDDGLGWRTRVTYAVDDEDRAGLRRHRSHEVIPIEECLIAHPGVRSMGVEGRRWPGVESVESVTSSSGERLVVVEPGQLDVEVPDLPEDVSVLVGQDRGRPRVLHGQSAVTELAGGRRWRVTGGGFWQVHPGAATTLTEAVLEALAPQPGERALDLYSGVGLFAAAIADRVGRGGRVTAIEGDRSAVADARHNLSDMPQVRIVSGPVAKILARDDDARADVVVLDPPRAGAKLAVVSAIARRRPRAIAYVACDPAALARDLAALSTHGYELAGLRAFDLFPMTHHVECVALVRPRA</sequence>
<name>A0A6N9YGL9_9ACTN</name>
<dbReference type="Pfam" id="PF01135">
    <property type="entry name" value="PCMT"/>
    <property type="match status" value="1"/>
</dbReference>
<comment type="similarity">
    <text evidence="4">Belongs to the class I-like SAM-binding methyltransferase superfamily. RNA M5U methyltransferase family.</text>
</comment>
<dbReference type="GO" id="GO:0070475">
    <property type="term" value="P:rRNA base methylation"/>
    <property type="evidence" value="ECO:0007669"/>
    <property type="project" value="TreeGrafter"/>
</dbReference>
<proteinExistence type="inferred from homology"/>
<feature type="active site" description="Nucleophile" evidence="4">
    <location>
        <position position="397"/>
    </location>
</feature>
<keyword evidence="3 4" id="KW-0949">S-adenosyl-L-methionine</keyword>
<dbReference type="InterPro" id="IPR012340">
    <property type="entry name" value="NA-bd_OB-fold"/>
</dbReference>
<protein>
    <submittedName>
        <fullName evidence="6">Class I SAM-dependent RNA methyltransferase</fullName>
    </submittedName>
</protein>
<dbReference type="Pfam" id="PF01938">
    <property type="entry name" value="TRAM"/>
    <property type="match status" value="1"/>
</dbReference>
<dbReference type="GO" id="GO:0070041">
    <property type="term" value="F:rRNA (uridine-C5-)-methyltransferase activity"/>
    <property type="evidence" value="ECO:0007669"/>
    <property type="project" value="TreeGrafter"/>
</dbReference>